<dbReference type="EMBL" id="WHUG01000009">
    <property type="protein sequence ID" value="MQA40720.1"/>
    <property type="molecule type" value="Genomic_DNA"/>
</dbReference>
<evidence type="ECO:0000313" key="10">
    <source>
        <dbReference type="Proteomes" id="UP000440498"/>
    </source>
</evidence>
<comment type="caution">
    <text evidence="9">The sequence shown here is derived from an EMBL/GenBank/DDBJ whole genome shotgun (WGS) entry which is preliminary data.</text>
</comment>
<keyword evidence="7 8" id="KW-0472">Membrane</keyword>
<sequence length="353" mass="38050">MSGEKTEQPTSKKLRDARKKGQVAHSKDFTQTVLTLALFVYLISAARSLAEDLTSLLLLPMALIGRPFGEGLDAVLWPAMKAGCMLLLPFLGIVLGVGVLVETLQVGGVLAFEAIKPSGKKLNVVANTKNIFSKKNLVEFLKNCLKVVVLCAVLYSVIRDELAHLLTLPLAGLDGVGAAITSLLKAVMLNVAAAYAVLALADLAWQRYSHTKELMMTKDEVKREHKESEGDPHIKDTRKQLHRELLSGAVEKSRQASVLITNPTHVAVALRYERGATPLPLVLAMGTDEIAHRMIAAARAAGVPVMQNVPLARALLAQGVVDQYIPSALVAPVAEVLRLVEQLARGEWSEPSA</sequence>
<evidence type="ECO:0000256" key="3">
    <source>
        <dbReference type="ARBA" id="ARBA00022475"/>
    </source>
</evidence>
<accession>A0A6A7N6N5</accession>
<dbReference type="NCBIfam" id="TIGR01404">
    <property type="entry name" value="FlhB_rel_III"/>
    <property type="match status" value="1"/>
</dbReference>
<keyword evidence="4 8" id="KW-0812">Transmembrane</keyword>
<evidence type="ECO:0000256" key="5">
    <source>
        <dbReference type="ARBA" id="ARBA00022989"/>
    </source>
</evidence>
<evidence type="ECO:0000256" key="2">
    <source>
        <dbReference type="ARBA" id="ARBA00010690"/>
    </source>
</evidence>
<evidence type="ECO:0000256" key="8">
    <source>
        <dbReference type="SAM" id="Phobius"/>
    </source>
</evidence>
<dbReference type="RefSeq" id="WP_328595882.1">
    <property type="nucleotide sequence ID" value="NZ_WHUG01000009.1"/>
</dbReference>
<keyword evidence="6" id="KW-0843">Virulence</keyword>
<dbReference type="Pfam" id="PF01312">
    <property type="entry name" value="Bac_export_2"/>
    <property type="match status" value="1"/>
</dbReference>
<proteinExistence type="inferred from homology"/>
<feature type="transmembrane region" description="Helical" evidence="8">
    <location>
        <begin position="86"/>
        <end position="112"/>
    </location>
</feature>
<dbReference type="PANTHER" id="PTHR30531:SF14">
    <property type="entry name" value="SURFACE PRESENTATION OF ANTIGENS PROTEIN SPAS"/>
    <property type="match status" value="1"/>
</dbReference>
<feature type="transmembrane region" description="Helical" evidence="8">
    <location>
        <begin position="140"/>
        <end position="158"/>
    </location>
</feature>
<name>A0A6A7N6N5_9BURK</name>
<dbReference type="GO" id="GO:0009306">
    <property type="term" value="P:protein secretion"/>
    <property type="evidence" value="ECO:0007669"/>
    <property type="project" value="InterPro"/>
</dbReference>
<evidence type="ECO:0000256" key="6">
    <source>
        <dbReference type="ARBA" id="ARBA00023026"/>
    </source>
</evidence>
<keyword evidence="5 8" id="KW-1133">Transmembrane helix</keyword>
<protein>
    <submittedName>
        <fullName evidence="9">EscU/YscU/HrcU family type III secretion system export apparatus switch protein</fullName>
    </submittedName>
</protein>
<dbReference type="Gene3D" id="3.40.1690.10">
    <property type="entry name" value="secretion proteins EscU"/>
    <property type="match status" value="1"/>
</dbReference>
<reference evidence="9 10" key="1">
    <citation type="submission" date="2019-10" db="EMBL/GenBank/DDBJ databases">
        <title>Two novel species isolated from a subtropical stream in China.</title>
        <authorList>
            <person name="Lu H."/>
        </authorList>
    </citation>
    <scope>NUCLEOTIDE SEQUENCE [LARGE SCALE GENOMIC DNA]</scope>
    <source>
        <strain evidence="9 10">FT29W</strain>
    </source>
</reference>
<dbReference type="Proteomes" id="UP000440498">
    <property type="component" value="Unassembled WGS sequence"/>
</dbReference>
<evidence type="ECO:0000256" key="4">
    <source>
        <dbReference type="ARBA" id="ARBA00022692"/>
    </source>
</evidence>
<keyword evidence="3" id="KW-1003">Cell membrane</keyword>
<dbReference type="AlphaFoldDB" id="A0A6A7N6N5"/>
<dbReference type="InterPro" id="IPR006135">
    <property type="entry name" value="T3SS_substrate_exporter"/>
</dbReference>
<organism evidence="9 10">
    <name type="scientific">Rugamonas aquatica</name>
    <dbReference type="NCBI Taxonomy" id="2743357"/>
    <lineage>
        <taxon>Bacteria</taxon>
        <taxon>Pseudomonadati</taxon>
        <taxon>Pseudomonadota</taxon>
        <taxon>Betaproteobacteria</taxon>
        <taxon>Burkholderiales</taxon>
        <taxon>Oxalobacteraceae</taxon>
        <taxon>Telluria group</taxon>
        <taxon>Rugamonas</taxon>
    </lineage>
</organism>
<comment type="similarity">
    <text evidence="2">Belongs to the type III secretion exporter family.</text>
</comment>
<feature type="transmembrane region" description="Helical" evidence="8">
    <location>
        <begin position="178"/>
        <end position="205"/>
    </location>
</feature>
<keyword evidence="10" id="KW-1185">Reference proteome</keyword>
<dbReference type="InterPro" id="IPR029025">
    <property type="entry name" value="T3SS_substrate_exporter_C"/>
</dbReference>
<evidence type="ECO:0000313" key="9">
    <source>
        <dbReference type="EMBL" id="MQA40720.1"/>
    </source>
</evidence>
<feature type="transmembrane region" description="Helical" evidence="8">
    <location>
        <begin position="29"/>
        <end position="50"/>
    </location>
</feature>
<dbReference type="PRINTS" id="PR00950">
    <property type="entry name" value="TYPE3IMSPROT"/>
</dbReference>
<dbReference type="GO" id="GO:0005886">
    <property type="term" value="C:plasma membrane"/>
    <property type="evidence" value="ECO:0007669"/>
    <property type="project" value="UniProtKB-SubCell"/>
</dbReference>
<evidence type="ECO:0000256" key="1">
    <source>
        <dbReference type="ARBA" id="ARBA00004651"/>
    </source>
</evidence>
<comment type="subcellular location">
    <subcellularLocation>
        <location evidence="1">Cell membrane</location>
        <topology evidence="1">Multi-pass membrane protein</topology>
    </subcellularLocation>
</comment>
<dbReference type="InterPro" id="IPR006307">
    <property type="entry name" value="BsaZ-like"/>
</dbReference>
<dbReference type="SUPFAM" id="SSF160544">
    <property type="entry name" value="EscU C-terminal domain-like"/>
    <property type="match status" value="1"/>
</dbReference>
<gene>
    <name evidence="9" type="ORF">GEV02_21485</name>
</gene>
<dbReference type="PANTHER" id="PTHR30531">
    <property type="entry name" value="FLAGELLAR BIOSYNTHETIC PROTEIN FLHB"/>
    <property type="match status" value="1"/>
</dbReference>
<evidence type="ECO:0000256" key="7">
    <source>
        <dbReference type="ARBA" id="ARBA00023136"/>
    </source>
</evidence>